<organism evidence="2 3">
    <name type="scientific">Segatella copri</name>
    <dbReference type="NCBI Taxonomy" id="165179"/>
    <lineage>
        <taxon>Bacteria</taxon>
        <taxon>Pseudomonadati</taxon>
        <taxon>Bacteroidota</taxon>
        <taxon>Bacteroidia</taxon>
        <taxon>Bacteroidales</taxon>
        <taxon>Prevotellaceae</taxon>
        <taxon>Segatella</taxon>
    </lineage>
</organism>
<proteinExistence type="predicted"/>
<comment type="caution">
    <text evidence="2">The sequence shown here is derived from an EMBL/GenBank/DDBJ whole genome shotgun (WGS) entry which is preliminary data.</text>
</comment>
<dbReference type="RefSeq" id="WP_118254265.1">
    <property type="nucleotide sequence ID" value="NZ_QRKB01000009.1"/>
</dbReference>
<dbReference type="Proteomes" id="UP000284548">
    <property type="component" value="Unassembled WGS sequence"/>
</dbReference>
<dbReference type="AlphaFoldDB" id="A0A3R6GWD1"/>
<dbReference type="InterPro" id="IPR055760">
    <property type="entry name" value="DUF7336"/>
</dbReference>
<sequence>MKKQKVFVFTELYGNDSDTEVNVLGVYTTKTKAKEMLADKKQKVLESYEQAFSGEYEVSEDHPTLFEITLKNEYIWEQLLITEKEVE</sequence>
<protein>
    <recommendedName>
        <fullName evidence="1">DUF7336 domain-containing protein</fullName>
    </recommendedName>
</protein>
<gene>
    <name evidence="2" type="ORF">DW192_05185</name>
</gene>
<evidence type="ECO:0000313" key="2">
    <source>
        <dbReference type="EMBL" id="RHH83611.1"/>
    </source>
</evidence>
<feature type="domain" description="DUF7336" evidence="1">
    <location>
        <begin position="5"/>
        <end position="64"/>
    </location>
</feature>
<name>A0A3R6GWD1_9BACT</name>
<reference evidence="2 3" key="1">
    <citation type="submission" date="2018-08" db="EMBL/GenBank/DDBJ databases">
        <title>A genome reference for cultivated species of the human gut microbiota.</title>
        <authorList>
            <person name="Zou Y."/>
            <person name="Xue W."/>
            <person name="Luo G."/>
        </authorList>
    </citation>
    <scope>NUCLEOTIDE SEQUENCE [LARGE SCALE GENOMIC DNA]</scope>
    <source>
        <strain evidence="2 3">AM16-54</strain>
    </source>
</reference>
<evidence type="ECO:0000313" key="3">
    <source>
        <dbReference type="Proteomes" id="UP000284548"/>
    </source>
</evidence>
<accession>A0A3R6GWD1</accession>
<dbReference type="Pfam" id="PF24024">
    <property type="entry name" value="DUF7336"/>
    <property type="match status" value="1"/>
</dbReference>
<dbReference type="EMBL" id="QRKB01000009">
    <property type="protein sequence ID" value="RHH83611.1"/>
    <property type="molecule type" value="Genomic_DNA"/>
</dbReference>
<evidence type="ECO:0000259" key="1">
    <source>
        <dbReference type="Pfam" id="PF24024"/>
    </source>
</evidence>